<evidence type="ECO:0000256" key="13">
    <source>
        <dbReference type="PROSITE-ProRule" id="PRU00042"/>
    </source>
</evidence>
<evidence type="ECO:0000256" key="8">
    <source>
        <dbReference type="ARBA" id="ARBA00022843"/>
    </source>
</evidence>
<dbReference type="FunFam" id="3.30.160.60:FF:000690">
    <property type="entry name" value="Zinc finger protein 354C"/>
    <property type="match status" value="1"/>
</dbReference>
<evidence type="ECO:0000256" key="9">
    <source>
        <dbReference type="ARBA" id="ARBA00023015"/>
    </source>
</evidence>
<evidence type="ECO:0000256" key="4">
    <source>
        <dbReference type="ARBA" id="ARBA00022723"/>
    </source>
</evidence>
<dbReference type="SUPFAM" id="SSF56672">
    <property type="entry name" value="DNA/RNA polymerases"/>
    <property type="match status" value="1"/>
</dbReference>
<keyword evidence="3" id="KW-1017">Isopeptide bond</keyword>
<dbReference type="InterPro" id="IPR013087">
    <property type="entry name" value="Znf_C2H2_type"/>
</dbReference>
<evidence type="ECO:0000256" key="14">
    <source>
        <dbReference type="SAM" id="MobiDB-lite"/>
    </source>
</evidence>
<evidence type="ECO:0000256" key="1">
    <source>
        <dbReference type="ARBA" id="ARBA00004123"/>
    </source>
</evidence>
<comment type="similarity">
    <text evidence="2">Belongs to the krueppel C2H2-type zinc-finger protein family.</text>
</comment>
<dbReference type="OrthoDB" id="654211at2759"/>
<dbReference type="PROSITE" id="PS50157">
    <property type="entry name" value="ZINC_FINGER_C2H2_2"/>
    <property type="match status" value="10"/>
</dbReference>
<dbReference type="STRING" id="333673.A0A3M0J5U1"/>
<dbReference type="EMBL" id="QRBI01000178">
    <property type="protein sequence ID" value="RMB96284.1"/>
    <property type="molecule type" value="Genomic_DNA"/>
</dbReference>
<evidence type="ECO:0000259" key="15">
    <source>
        <dbReference type="PROSITE" id="PS50157"/>
    </source>
</evidence>
<dbReference type="FunFam" id="3.30.160.60:FF:002063">
    <property type="entry name" value="RB associated KRAB zinc finger"/>
    <property type="match status" value="1"/>
</dbReference>
<evidence type="ECO:0000256" key="6">
    <source>
        <dbReference type="ARBA" id="ARBA00022771"/>
    </source>
</evidence>
<feature type="domain" description="C2H2-type" evidence="15">
    <location>
        <begin position="501"/>
        <end position="528"/>
    </location>
</feature>
<evidence type="ECO:0000313" key="17">
    <source>
        <dbReference type="Proteomes" id="UP000269221"/>
    </source>
</evidence>
<dbReference type="FunFam" id="3.30.160.60:FF:000295">
    <property type="entry name" value="zinc finger protein 19"/>
    <property type="match status" value="1"/>
</dbReference>
<dbReference type="PANTHER" id="PTHR23226:SF85">
    <property type="entry name" value="ZINC FINGER PROTEIN 397"/>
    <property type="match status" value="1"/>
</dbReference>
<feature type="domain" description="C2H2-type" evidence="15">
    <location>
        <begin position="529"/>
        <end position="556"/>
    </location>
</feature>
<feature type="compositionally biased region" description="Basic and acidic residues" evidence="14">
    <location>
        <begin position="272"/>
        <end position="285"/>
    </location>
</feature>
<keyword evidence="11" id="KW-0804">Transcription</keyword>
<dbReference type="Gene3D" id="3.10.10.10">
    <property type="entry name" value="HIV Type 1 Reverse Transcriptase, subunit A, domain 1"/>
    <property type="match status" value="1"/>
</dbReference>
<gene>
    <name evidence="16" type="ORF">DUI87_27347</name>
</gene>
<feature type="domain" description="C2H2-type" evidence="15">
    <location>
        <begin position="389"/>
        <end position="416"/>
    </location>
</feature>
<dbReference type="PANTHER" id="PTHR23226">
    <property type="entry name" value="ZINC FINGER AND SCAN DOMAIN-CONTAINING"/>
    <property type="match status" value="1"/>
</dbReference>
<evidence type="ECO:0000256" key="5">
    <source>
        <dbReference type="ARBA" id="ARBA00022737"/>
    </source>
</evidence>
<feature type="region of interest" description="Disordered" evidence="14">
    <location>
        <begin position="301"/>
        <end position="339"/>
    </location>
</feature>
<comment type="subcellular location">
    <subcellularLocation>
        <location evidence="1">Nucleus</location>
    </subcellularLocation>
</comment>
<proteinExistence type="inferred from homology"/>
<dbReference type="FunFam" id="3.30.160.60:FF:002343">
    <property type="entry name" value="Zinc finger protein 33A"/>
    <property type="match status" value="1"/>
</dbReference>
<accession>A0A3M0J5U1</accession>
<feature type="domain" description="C2H2-type" evidence="15">
    <location>
        <begin position="417"/>
        <end position="444"/>
    </location>
</feature>
<evidence type="ECO:0000256" key="11">
    <source>
        <dbReference type="ARBA" id="ARBA00023163"/>
    </source>
</evidence>
<dbReference type="GO" id="GO:0005634">
    <property type="term" value="C:nucleus"/>
    <property type="evidence" value="ECO:0007669"/>
    <property type="project" value="UniProtKB-SubCell"/>
</dbReference>
<feature type="domain" description="C2H2-type" evidence="15">
    <location>
        <begin position="333"/>
        <end position="360"/>
    </location>
</feature>
<dbReference type="Proteomes" id="UP000269221">
    <property type="component" value="Unassembled WGS sequence"/>
</dbReference>
<keyword evidence="12" id="KW-0539">Nucleus</keyword>
<keyword evidence="10" id="KW-0238">DNA-binding</keyword>
<feature type="domain" description="C2H2-type" evidence="15">
    <location>
        <begin position="473"/>
        <end position="500"/>
    </location>
</feature>
<dbReference type="FunFam" id="3.30.160.60:FF:000321">
    <property type="entry name" value="myeloid zinc finger 1 isoform X1"/>
    <property type="match status" value="1"/>
</dbReference>
<keyword evidence="9" id="KW-0805">Transcription regulation</keyword>
<dbReference type="GO" id="GO:0000981">
    <property type="term" value="F:DNA-binding transcription factor activity, RNA polymerase II-specific"/>
    <property type="evidence" value="ECO:0007669"/>
    <property type="project" value="TreeGrafter"/>
</dbReference>
<evidence type="ECO:0000256" key="12">
    <source>
        <dbReference type="ARBA" id="ARBA00023242"/>
    </source>
</evidence>
<reference evidence="16 17" key="1">
    <citation type="submission" date="2018-07" db="EMBL/GenBank/DDBJ databases">
        <title>A high quality draft genome assembly of the barn swallow (H. rustica rustica).</title>
        <authorList>
            <person name="Formenti G."/>
            <person name="Chiara M."/>
            <person name="Poveda L."/>
            <person name="Francoijs K.-J."/>
            <person name="Bonisoli-Alquati A."/>
            <person name="Canova L."/>
            <person name="Gianfranceschi L."/>
            <person name="Horner D.S."/>
            <person name="Saino N."/>
        </authorList>
    </citation>
    <scope>NUCLEOTIDE SEQUENCE [LARGE SCALE GENOMIC DNA]</scope>
    <source>
        <strain evidence="16">Chelidonia</strain>
        <tissue evidence="16">Blood</tissue>
    </source>
</reference>
<evidence type="ECO:0000256" key="3">
    <source>
        <dbReference type="ARBA" id="ARBA00022499"/>
    </source>
</evidence>
<dbReference type="FunFam" id="3.30.160.60:FF:000688">
    <property type="entry name" value="zinc finger protein 197 isoform X1"/>
    <property type="match status" value="1"/>
</dbReference>
<dbReference type="Gene3D" id="3.30.160.60">
    <property type="entry name" value="Classic Zinc Finger"/>
    <property type="match status" value="10"/>
</dbReference>
<sequence length="608" mass="70536">MLLVEEADYNLLGRDLIVALGINLIVRNSQIMVSIYKLTREDEDKINPKVWHTGKEAGKLAMEPISIEIEKPEDPIRIRQYPIPLEGRRGLKPIIEDLIKKGILEPCMSRHNTPILAIKKGDGNYRLVQDLRAINERTRTRFPVVANPYTLLNRISPEDTWYSVIDLKDAFWTCPLAEGSRDFFAFQWEDPDTNRKQQLRIQIIQYVDDLLLSGEDEVGEATIKLLHFLGEKGLRVSKGKLQFVEPEDFQFPTLGWVEEEAVRKRKMPQDSQADKELSTETREDKSPWQILVEEAVLGGSTVQESNGEEKSWRSPVRRDCKSRSRGSEEERATLCQEGGQRWSQSSDLVVHEQLHDGEKPHKCFGCAKSFSWRCDLLRHQRIHTGERPYECGECGKRFRESSSLTQHQRIHTGEQPYKCGECGKCFTLRSSLTVHQRIHTGERPYKCSECGMGFLTSSKLLEHQQTHTEERPFRCPDCGKGFKHNSTLTRHRRIHTGKRPHECDVCGMSFIQSSDLIRHQRTHTGERPYECDKCSKTFPTSSRLLLHQRIHTEERPFRCPDCRKGFKRNCALVRHRRIHTGERPHECPQCGKSFSRRSHMTQHQLRHC</sequence>
<dbReference type="FunFam" id="3.30.160.60:FF:000512">
    <property type="entry name" value="zinc finger protein 197 isoform X1"/>
    <property type="match status" value="1"/>
</dbReference>
<comment type="caution">
    <text evidence="16">The sequence shown here is derived from an EMBL/GenBank/DDBJ whole genome shotgun (WGS) entry which is preliminary data.</text>
</comment>
<feature type="domain" description="C2H2-type" evidence="15">
    <location>
        <begin position="445"/>
        <end position="472"/>
    </location>
</feature>
<dbReference type="AlphaFoldDB" id="A0A3M0J5U1"/>
<dbReference type="SMART" id="SM00355">
    <property type="entry name" value="ZnF_C2H2"/>
    <property type="match status" value="9"/>
</dbReference>
<feature type="region of interest" description="Disordered" evidence="14">
    <location>
        <begin position="262"/>
        <end position="285"/>
    </location>
</feature>
<dbReference type="FunFam" id="3.30.160.60:FF:000016">
    <property type="entry name" value="zinc finger protein 37 homolog"/>
    <property type="match status" value="1"/>
</dbReference>
<organism evidence="16 17">
    <name type="scientific">Hirundo rustica rustica</name>
    <dbReference type="NCBI Taxonomy" id="333673"/>
    <lineage>
        <taxon>Eukaryota</taxon>
        <taxon>Metazoa</taxon>
        <taxon>Chordata</taxon>
        <taxon>Craniata</taxon>
        <taxon>Vertebrata</taxon>
        <taxon>Euteleostomi</taxon>
        <taxon>Archelosauria</taxon>
        <taxon>Archosauria</taxon>
        <taxon>Dinosauria</taxon>
        <taxon>Saurischia</taxon>
        <taxon>Theropoda</taxon>
        <taxon>Coelurosauria</taxon>
        <taxon>Aves</taxon>
        <taxon>Neognathae</taxon>
        <taxon>Neoaves</taxon>
        <taxon>Telluraves</taxon>
        <taxon>Australaves</taxon>
        <taxon>Passeriformes</taxon>
        <taxon>Sylvioidea</taxon>
        <taxon>Hirundinidae</taxon>
        <taxon>Hirundo</taxon>
    </lineage>
</organism>
<dbReference type="Gene3D" id="3.30.70.270">
    <property type="match status" value="2"/>
</dbReference>
<keyword evidence="5" id="KW-0677">Repeat</keyword>
<name>A0A3M0J5U1_HIRRU</name>
<protein>
    <recommendedName>
        <fullName evidence="15">C2H2-type domain-containing protein</fullName>
    </recommendedName>
</protein>
<dbReference type="GO" id="GO:0008270">
    <property type="term" value="F:zinc ion binding"/>
    <property type="evidence" value="ECO:0007669"/>
    <property type="project" value="UniProtKB-KW"/>
</dbReference>
<dbReference type="PROSITE" id="PS00028">
    <property type="entry name" value="ZINC_FINGER_C2H2_1"/>
    <property type="match status" value="9"/>
</dbReference>
<dbReference type="InterPro" id="IPR043502">
    <property type="entry name" value="DNA/RNA_pol_sf"/>
</dbReference>
<keyword evidence="7" id="KW-0862">Zinc</keyword>
<evidence type="ECO:0000256" key="7">
    <source>
        <dbReference type="ARBA" id="ARBA00022833"/>
    </source>
</evidence>
<evidence type="ECO:0000256" key="2">
    <source>
        <dbReference type="ARBA" id="ARBA00006991"/>
    </source>
</evidence>
<dbReference type="GO" id="GO:0000978">
    <property type="term" value="F:RNA polymerase II cis-regulatory region sequence-specific DNA binding"/>
    <property type="evidence" value="ECO:0007669"/>
    <property type="project" value="TreeGrafter"/>
</dbReference>
<evidence type="ECO:0000313" key="16">
    <source>
        <dbReference type="EMBL" id="RMB96284.1"/>
    </source>
</evidence>
<evidence type="ECO:0000256" key="10">
    <source>
        <dbReference type="ARBA" id="ARBA00023125"/>
    </source>
</evidence>
<feature type="compositionally biased region" description="Basic and acidic residues" evidence="14">
    <location>
        <begin position="307"/>
        <end position="332"/>
    </location>
</feature>
<keyword evidence="17" id="KW-1185">Reference proteome</keyword>
<feature type="domain" description="C2H2-type" evidence="15">
    <location>
        <begin position="557"/>
        <end position="584"/>
    </location>
</feature>
<feature type="domain" description="C2H2-type" evidence="15">
    <location>
        <begin position="361"/>
        <end position="388"/>
    </location>
</feature>
<keyword evidence="6 13" id="KW-0863">Zinc-finger</keyword>
<keyword evidence="8" id="KW-0832">Ubl conjugation</keyword>
<dbReference type="SUPFAM" id="SSF57667">
    <property type="entry name" value="beta-beta-alpha zinc fingers"/>
    <property type="match status" value="5"/>
</dbReference>
<keyword evidence="4" id="KW-0479">Metal-binding</keyword>
<dbReference type="InterPro" id="IPR036236">
    <property type="entry name" value="Znf_C2H2_sf"/>
</dbReference>
<dbReference type="Pfam" id="PF00096">
    <property type="entry name" value="zf-C2H2"/>
    <property type="match status" value="8"/>
</dbReference>
<feature type="domain" description="C2H2-type" evidence="15">
    <location>
        <begin position="585"/>
        <end position="608"/>
    </location>
</feature>
<dbReference type="InterPro" id="IPR043128">
    <property type="entry name" value="Rev_trsase/Diguanyl_cyclase"/>
</dbReference>
<dbReference type="FunFam" id="3.30.160.60:FF:000737">
    <property type="entry name" value="Zinc finger protein 565"/>
    <property type="match status" value="1"/>
</dbReference>